<feature type="transmembrane region" description="Helical" evidence="1">
    <location>
        <begin position="68"/>
        <end position="89"/>
    </location>
</feature>
<dbReference type="RefSeq" id="WP_183373331.1">
    <property type="nucleotide sequence ID" value="NZ_BAABHL010000166.1"/>
</dbReference>
<keyword evidence="2" id="KW-0732">Signal</keyword>
<gene>
    <name evidence="3" type="ORF">BKA16_004709</name>
</gene>
<keyword evidence="4" id="KW-1185">Reference proteome</keyword>
<name>A0A840F5Z5_9ACTN</name>
<evidence type="ECO:0000256" key="1">
    <source>
        <dbReference type="SAM" id="Phobius"/>
    </source>
</evidence>
<evidence type="ECO:0000313" key="3">
    <source>
        <dbReference type="EMBL" id="MBB4138084.1"/>
    </source>
</evidence>
<dbReference type="Proteomes" id="UP000551501">
    <property type="component" value="Unassembled WGS sequence"/>
</dbReference>
<keyword evidence="1" id="KW-0472">Membrane</keyword>
<dbReference type="EMBL" id="JACIFP010000002">
    <property type="protein sequence ID" value="MBB4138084.1"/>
    <property type="molecule type" value="Genomic_DNA"/>
</dbReference>
<proteinExistence type="predicted"/>
<accession>A0A840F5Z5</accession>
<dbReference type="AlphaFoldDB" id="A0A840F5Z5"/>
<keyword evidence="1" id="KW-1133">Transmembrane helix</keyword>
<keyword evidence="1" id="KW-0812">Transmembrane</keyword>
<feature type="signal peptide" evidence="2">
    <location>
        <begin position="1"/>
        <end position="34"/>
    </location>
</feature>
<feature type="chain" id="PRO_5032721319" evidence="2">
    <location>
        <begin position="35"/>
        <end position="136"/>
    </location>
</feature>
<organism evidence="3 4">
    <name type="scientific">Gordonia humi</name>
    <dbReference type="NCBI Taxonomy" id="686429"/>
    <lineage>
        <taxon>Bacteria</taxon>
        <taxon>Bacillati</taxon>
        <taxon>Actinomycetota</taxon>
        <taxon>Actinomycetes</taxon>
        <taxon>Mycobacteriales</taxon>
        <taxon>Gordoniaceae</taxon>
        <taxon>Gordonia</taxon>
    </lineage>
</organism>
<sequence>MTKTTTLLRRAGLTLATLTVALLATAVVAGHASAAEVTQLADTWNPIGDVTPDFSLFGPSVGQTWRRFIAAIWAACLAACAMWMIIAGAKWSAANRRGFAAQQVDAKSSFMDAAVGFGVCAGASVVVGGVIFALGF</sequence>
<evidence type="ECO:0000256" key="2">
    <source>
        <dbReference type="SAM" id="SignalP"/>
    </source>
</evidence>
<feature type="transmembrane region" description="Helical" evidence="1">
    <location>
        <begin position="110"/>
        <end position="134"/>
    </location>
</feature>
<reference evidence="3 4" key="1">
    <citation type="submission" date="2020-08" db="EMBL/GenBank/DDBJ databases">
        <title>Sequencing the genomes of 1000 actinobacteria strains.</title>
        <authorList>
            <person name="Klenk H.-P."/>
        </authorList>
    </citation>
    <scope>NUCLEOTIDE SEQUENCE [LARGE SCALE GENOMIC DNA]</scope>
    <source>
        <strain evidence="3 4">DSM 45298</strain>
    </source>
</reference>
<comment type="caution">
    <text evidence="3">The sequence shown here is derived from an EMBL/GenBank/DDBJ whole genome shotgun (WGS) entry which is preliminary data.</text>
</comment>
<protein>
    <submittedName>
        <fullName evidence="3">Uncharacterized protein</fullName>
    </submittedName>
</protein>
<evidence type="ECO:0000313" key="4">
    <source>
        <dbReference type="Proteomes" id="UP000551501"/>
    </source>
</evidence>